<gene>
    <name evidence="1" type="ORF">N658DRAFT_219785</name>
</gene>
<evidence type="ECO:0000313" key="1">
    <source>
        <dbReference type="EMBL" id="KAK4098474.1"/>
    </source>
</evidence>
<dbReference type="Proteomes" id="UP001305647">
    <property type="component" value="Unassembled WGS sequence"/>
</dbReference>
<dbReference type="AlphaFoldDB" id="A0AAN6SZG3"/>
<proteinExistence type="predicted"/>
<name>A0AAN6SZG3_9PEZI</name>
<reference evidence="1" key="2">
    <citation type="submission" date="2023-05" db="EMBL/GenBank/DDBJ databases">
        <authorList>
            <consortium name="Lawrence Berkeley National Laboratory"/>
            <person name="Steindorff A."/>
            <person name="Hensen N."/>
            <person name="Bonometti L."/>
            <person name="Westerberg I."/>
            <person name="Brannstrom I.O."/>
            <person name="Guillou S."/>
            <person name="Cros-Aarteil S."/>
            <person name="Calhoun S."/>
            <person name="Haridas S."/>
            <person name="Kuo A."/>
            <person name="Mondo S."/>
            <person name="Pangilinan J."/>
            <person name="Riley R."/>
            <person name="Labutti K."/>
            <person name="Andreopoulos B."/>
            <person name="Lipzen A."/>
            <person name="Chen C."/>
            <person name="Yanf M."/>
            <person name="Daum C."/>
            <person name="Ng V."/>
            <person name="Clum A."/>
            <person name="Ohm R."/>
            <person name="Martin F."/>
            <person name="Silar P."/>
            <person name="Natvig D."/>
            <person name="Lalanne C."/>
            <person name="Gautier V."/>
            <person name="Ament-Velasquez S.L."/>
            <person name="Kruys A."/>
            <person name="Hutchinson M.I."/>
            <person name="Powell A.J."/>
            <person name="Barry K."/>
            <person name="Miller A.N."/>
            <person name="Grigoriev I.V."/>
            <person name="Debuchy R."/>
            <person name="Gladieux P."/>
            <person name="Thoren M.H."/>
            <person name="Johannesson H."/>
        </authorList>
    </citation>
    <scope>NUCLEOTIDE SEQUENCE</scope>
    <source>
        <strain evidence="1">CBS 757.83</strain>
    </source>
</reference>
<comment type="caution">
    <text evidence="1">The sequence shown here is derived from an EMBL/GenBank/DDBJ whole genome shotgun (WGS) entry which is preliminary data.</text>
</comment>
<keyword evidence="2" id="KW-1185">Reference proteome</keyword>
<sequence length="114" mass="12356">MMNDSVCVPGLWRGSDKKGAWSILAALFRVRSCSAGVSGLFLLLGRRVGLCLLSVRLEVYAAHKKVGSRVMPLPSGRPLRPSPVIRHVTGKVFVNTIGDQRETVSSGNLINKIK</sequence>
<dbReference type="EMBL" id="MU863658">
    <property type="protein sequence ID" value="KAK4098474.1"/>
    <property type="molecule type" value="Genomic_DNA"/>
</dbReference>
<organism evidence="1 2">
    <name type="scientific">Parathielavia hyrcaniae</name>
    <dbReference type="NCBI Taxonomy" id="113614"/>
    <lineage>
        <taxon>Eukaryota</taxon>
        <taxon>Fungi</taxon>
        <taxon>Dikarya</taxon>
        <taxon>Ascomycota</taxon>
        <taxon>Pezizomycotina</taxon>
        <taxon>Sordariomycetes</taxon>
        <taxon>Sordariomycetidae</taxon>
        <taxon>Sordariales</taxon>
        <taxon>Chaetomiaceae</taxon>
        <taxon>Parathielavia</taxon>
    </lineage>
</organism>
<accession>A0AAN6SZG3</accession>
<protein>
    <submittedName>
        <fullName evidence="1">Uncharacterized protein</fullName>
    </submittedName>
</protein>
<reference evidence="1" key="1">
    <citation type="journal article" date="2023" name="Mol. Phylogenet. Evol.">
        <title>Genome-scale phylogeny and comparative genomics of the fungal order Sordariales.</title>
        <authorList>
            <person name="Hensen N."/>
            <person name="Bonometti L."/>
            <person name="Westerberg I."/>
            <person name="Brannstrom I.O."/>
            <person name="Guillou S."/>
            <person name="Cros-Aarteil S."/>
            <person name="Calhoun S."/>
            <person name="Haridas S."/>
            <person name="Kuo A."/>
            <person name="Mondo S."/>
            <person name="Pangilinan J."/>
            <person name="Riley R."/>
            <person name="LaButti K."/>
            <person name="Andreopoulos B."/>
            <person name="Lipzen A."/>
            <person name="Chen C."/>
            <person name="Yan M."/>
            <person name="Daum C."/>
            <person name="Ng V."/>
            <person name="Clum A."/>
            <person name="Steindorff A."/>
            <person name="Ohm R.A."/>
            <person name="Martin F."/>
            <person name="Silar P."/>
            <person name="Natvig D.O."/>
            <person name="Lalanne C."/>
            <person name="Gautier V."/>
            <person name="Ament-Velasquez S.L."/>
            <person name="Kruys A."/>
            <person name="Hutchinson M.I."/>
            <person name="Powell A.J."/>
            <person name="Barry K."/>
            <person name="Miller A.N."/>
            <person name="Grigoriev I.V."/>
            <person name="Debuchy R."/>
            <person name="Gladieux P."/>
            <person name="Hiltunen Thoren M."/>
            <person name="Johannesson H."/>
        </authorList>
    </citation>
    <scope>NUCLEOTIDE SEQUENCE</scope>
    <source>
        <strain evidence="1">CBS 757.83</strain>
    </source>
</reference>
<evidence type="ECO:0000313" key="2">
    <source>
        <dbReference type="Proteomes" id="UP001305647"/>
    </source>
</evidence>